<evidence type="ECO:0000256" key="4">
    <source>
        <dbReference type="ARBA" id="ARBA00022679"/>
    </source>
</evidence>
<dbReference type="CDD" id="cd00082">
    <property type="entry name" value="HisKA"/>
    <property type="match status" value="1"/>
</dbReference>
<sequence length="625" mass="69916">MVVILVLIRVLLLVSAFCLLVYVGRKEHVRRASGWIWVILGFGAVALGSLLQLGMNVPALQEYILFSDLETNNLFAEIFGYSLGICFVLMGVWKLAPTLYKFYVSEQKLKASEQRLQAIVNSSIQGIVIVQGGNIVFTNPSMEKMFNCTKEDLIGARAIDFIVKADQDRVYARRDAILAQKKDKSIGKYKLLTKDGDIRSALISAQYIKWDGEDAFLSIISDVTELEQIEESLSAIVNTATEAIGIFQDEHLVYCNPIMISMFGYSFEELQSIPFYDFVHPEDREMLYRRYGDRQAGKDVPNQYDCRLLTRDGTLVWVMISAGIMNWKGRVATITILTNVTERKKHEEEIRLAKKNLEARVEERTRNLSEINEQLMEINNQKSAFVSAASHEVRTPLASILGFAILVNKTLKKTVVPAVEEDAEVLAKVERAIGNLDIVKEEGERLTRLLDGILDISEIEAGRMEWRDESLLILPLVEVAMAEAKLQLSPGVSMQVKADSIAYRVFADLDRITQVVTNLLDNAVKFTNEGEIIVSICEKETDVLEIRVSDTGIGMTSEERQLVFQKYYQADSCFKGISMASKGAGLGLAISKEIVEYYGGEIGVEPGPGGVGSSFYFTLPLLRTE</sequence>
<dbReference type="SUPFAM" id="SSF47384">
    <property type="entry name" value="Homodimeric domain of signal transducing histidine kinase"/>
    <property type="match status" value="1"/>
</dbReference>
<dbReference type="Proteomes" id="UP001053296">
    <property type="component" value="Chromosome"/>
</dbReference>
<evidence type="ECO:0000259" key="9">
    <source>
        <dbReference type="PROSITE" id="PS50112"/>
    </source>
</evidence>
<keyword evidence="7" id="KW-0812">Transmembrane</keyword>
<evidence type="ECO:0000256" key="5">
    <source>
        <dbReference type="ARBA" id="ARBA00022777"/>
    </source>
</evidence>
<evidence type="ECO:0000256" key="6">
    <source>
        <dbReference type="SAM" id="Coils"/>
    </source>
</evidence>
<dbReference type="InterPro" id="IPR000700">
    <property type="entry name" value="PAS-assoc_C"/>
</dbReference>
<dbReference type="RefSeq" id="WP_229591553.1">
    <property type="nucleotide sequence ID" value="NZ_AP024485.1"/>
</dbReference>
<keyword evidence="5" id="KW-0418">Kinase</keyword>
<dbReference type="SMART" id="SM00387">
    <property type="entry name" value="HATPase_c"/>
    <property type="match status" value="1"/>
</dbReference>
<comment type="catalytic activity">
    <reaction evidence="1">
        <text>ATP + protein L-histidine = ADP + protein N-phospho-L-histidine.</text>
        <dbReference type="EC" id="2.7.13.3"/>
    </reaction>
</comment>
<feature type="transmembrane region" description="Helical" evidence="7">
    <location>
        <begin position="74"/>
        <end position="96"/>
    </location>
</feature>
<reference evidence="11" key="1">
    <citation type="journal article" date="2022" name="Arch. Microbiol.">
        <title>Pseudodesulfovibrio sediminis sp. nov., a mesophilic and neutrophilic sulfate-reducing bacterium isolated from sediment of a brackish lake.</title>
        <authorList>
            <person name="Takahashi A."/>
            <person name="Kojima H."/>
            <person name="Watanabe M."/>
            <person name="Fukui M."/>
        </authorList>
    </citation>
    <scope>NUCLEOTIDE SEQUENCE</scope>
    <source>
        <strain evidence="11">SF6</strain>
    </source>
</reference>
<evidence type="ECO:0000256" key="3">
    <source>
        <dbReference type="ARBA" id="ARBA00022553"/>
    </source>
</evidence>
<accession>A0ABN6EWR3</accession>
<dbReference type="SMART" id="SM00091">
    <property type="entry name" value="PAS"/>
    <property type="match status" value="2"/>
</dbReference>
<evidence type="ECO:0000256" key="1">
    <source>
        <dbReference type="ARBA" id="ARBA00000085"/>
    </source>
</evidence>
<dbReference type="InterPro" id="IPR004358">
    <property type="entry name" value="Sig_transdc_His_kin-like_C"/>
</dbReference>
<dbReference type="PROSITE" id="PS50112">
    <property type="entry name" value="PAS"/>
    <property type="match status" value="1"/>
</dbReference>
<dbReference type="InterPro" id="IPR000014">
    <property type="entry name" value="PAS"/>
</dbReference>
<feature type="transmembrane region" description="Helical" evidence="7">
    <location>
        <begin position="116"/>
        <end position="137"/>
    </location>
</feature>
<dbReference type="InterPro" id="IPR036890">
    <property type="entry name" value="HATPase_C_sf"/>
</dbReference>
<dbReference type="SUPFAM" id="SSF55785">
    <property type="entry name" value="PYP-like sensor domain (PAS domain)"/>
    <property type="match status" value="2"/>
</dbReference>
<dbReference type="PRINTS" id="PR00344">
    <property type="entry name" value="BCTRLSENSOR"/>
</dbReference>
<dbReference type="InterPro" id="IPR013655">
    <property type="entry name" value="PAS_fold_3"/>
</dbReference>
<evidence type="ECO:0000259" key="10">
    <source>
        <dbReference type="PROSITE" id="PS50113"/>
    </source>
</evidence>
<dbReference type="InterPro" id="IPR001610">
    <property type="entry name" value="PAC"/>
</dbReference>
<dbReference type="PROSITE" id="PS50113">
    <property type="entry name" value="PAC"/>
    <property type="match status" value="1"/>
</dbReference>
<dbReference type="Pfam" id="PF08447">
    <property type="entry name" value="PAS_3"/>
    <property type="match status" value="1"/>
</dbReference>
<dbReference type="InterPro" id="IPR013767">
    <property type="entry name" value="PAS_fold"/>
</dbReference>
<dbReference type="Gene3D" id="3.30.450.20">
    <property type="entry name" value="PAS domain"/>
    <property type="match status" value="2"/>
</dbReference>
<proteinExistence type="predicted"/>
<dbReference type="InterPro" id="IPR003594">
    <property type="entry name" value="HATPase_dom"/>
</dbReference>
<keyword evidence="3" id="KW-0597">Phosphoprotein</keyword>
<dbReference type="InterPro" id="IPR035965">
    <property type="entry name" value="PAS-like_dom_sf"/>
</dbReference>
<feature type="transmembrane region" description="Helical" evidence="7">
    <location>
        <begin position="6"/>
        <end position="23"/>
    </location>
</feature>
<keyword evidence="7" id="KW-0472">Membrane</keyword>
<feature type="domain" description="Histidine kinase" evidence="8">
    <location>
        <begin position="388"/>
        <end position="623"/>
    </location>
</feature>
<dbReference type="Pfam" id="PF00512">
    <property type="entry name" value="HisKA"/>
    <property type="match status" value="1"/>
</dbReference>
<dbReference type="PROSITE" id="PS50109">
    <property type="entry name" value="HIS_KIN"/>
    <property type="match status" value="1"/>
</dbReference>
<evidence type="ECO:0000256" key="7">
    <source>
        <dbReference type="SAM" id="Phobius"/>
    </source>
</evidence>
<dbReference type="SMART" id="SM00086">
    <property type="entry name" value="PAC"/>
    <property type="match status" value="2"/>
</dbReference>
<evidence type="ECO:0000313" key="12">
    <source>
        <dbReference type="Proteomes" id="UP001053296"/>
    </source>
</evidence>
<feature type="domain" description="PAS" evidence="9">
    <location>
        <begin position="252"/>
        <end position="287"/>
    </location>
</feature>
<dbReference type="InterPro" id="IPR003661">
    <property type="entry name" value="HisK_dim/P_dom"/>
</dbReference>
<dbReference type="Gene3D" id="3.30.565.10">
    <property type="entry name" value="Histidine kinase-like ATPase, C-terminal domain"/>
    <property type="match status" value="1"/>
</dbReference>
<dbReference type="EC" id="2.7.13.3" evidence="2"/>
<keyword evidence="4" id="KW-0808">Transferase</keyword>
<feature type="domain" description="PAC" evidence="10">
    <location>
        <begin position="302"/>
        <end position="352"/>
    </location>
</feature>
<dbReference type="SMART" id="SM00388">
    <property type="entry name" value="HisKA"/>
    <property type="match status" value="1"/>
</dbReference>
<dbReference type="SUPFAM" id="SSF55874">
    <property type="entry name" value="ATPase domain of HSP90 chaperone/DNA topoisomerase II/histidine kinase"/>
    <property type="match status" value="1"/>
</dbReference>
<gene>
    <name evidence="11" type="ORF">PSDVSF_28280</name>
</gene>
<name>A0ABN6EWR3_9BACT</name>
<keyword evidence="7" id="KW-1133">Transmembrane helix</keyword>
<evidence type="ECO:0000256" key="2">
    <source>
        <dbReference type="ARBA" id="ARBA00012438"/>
    </source>
</evidence>
<evidence type="ECO:0000313" key="11">
    <source>
        <dbReference type="EMBL" id="BCS89586.1"/>
    </source>
</evidence>
<dbReference type="Pfam" id="PF02518">
    <property type="entry name" value="HATPase_c"/>
    <property type="match status" value="1"/>
</dbReference>
<dbReference type="Pfam" id="PF00989">
    <property type="entry name" value="PAS"/>
    <property type="match status" value="1"/>
</dbReference>
<dbReference type="CDD" id="cd00130">
    <property type="entry name" value="PAS"/>
    <property type="match status" value="2"/>
</dbReference>
<dbReference type="PANTHER" id="PTHR43047">
    <property type="entry name" value="TWO-COMPONENT HISTIDINE PROTEIN KINASE"/>
    <property type="match status" value="1"/>
</dbReference>
<feature type="coiled-coil region" evidence="6">
    <location>
        <begin position="343"/>
        <end position="381"/>
    </location>
</feature>
<dbReference type="InterPro" id="IPR036097">
    <property type="entry name" value="HisK_dim/P_sf"/>
</dbReference>
<dbReference type="PANTHER" id="PTHR43047:SF72">
    <property type="entry name" value="OSMOSENSING HISTIDINE PROTEIN KINASE SLN1"/>
    <property type="match status" value="1"/>
</dbReference>
<dbReference type="Gene3D" id="1.10.287.130">
    <property type="match status" value="1"/>
</dbReference>
<organism evidence="11 12">
    <name type="scientific">Pseudodesulfovibrio sediminis</name>
    <dbReference type="NCBI Taxonomy" id="2810563"/>
    <lineage>
        <taxon>Bacteria</taxon>
        <taxon>Pseudomonadati</taxon>
        <taxon>Thermodesulfobacteriota</taxon>
        <taxon>Desulfovibrionia</taxon>
        <taxon>Desulfovibrionales</taxon>
        <taxon>Desulfovibrionaceae</taxon>
    </lineage>
</organism>
<protein>
    <recommendedName>
        <fullName evidence="2">histidine kinase</fullName>
        <ecNumber evidence="2">2.7.13.3</ecNumber>
    </recommendedName>
</protein>
<dbReference type="InterPro" id="IPR005467">
    <property type="entry name" value="His_kinase_dom"/>
</dbReference>
<dbReference type="NCBIfam" id="TIGR00229">
    <property type="entry name" value="sensory_box"/>
    <property type="match status" value="2"/>
</dbReference>
<feature type="transmembrane region" description="Helical" evidence="7">
    <location>
        <begin position="35"/>
        <end position="54"/>
    </location>
</feature>
<evidence type="ECO:0000259" key="8">
    <source>
        <dbReference type="PROSITE" id="PS50109"/>
    </source>
</evidence>
<keyword evidence="6" id="KW-0175">Coiled coil</keyword>
<dbReference type="EMBL" id="AP024485">
    <property type="protein sequence ID" value="BCS89586.1"/>
    <property type="molecule type" value="Genomic_DNA"/>
</dbReference>
<keyword evidence="12" id="KW-1185">Reference proteome</keyword>